<dbReference type="EMBL" id="CP048649">
    <property type="protein sequence ID" value="QIB68650.1"/>
    <property type="molecule type" value="Genomic_DNA"/>
</dbReference>
<gene>
    <name evidence="1" type="ORF">Ami103574_04640</name>
</gene>
<proteinExistence type="predicted"/>
<evidence type="ECO:0000313" key="2">
    <source>
        <dbReference type="Proteomes" id="UP000466848"/>
    </source>
</evidence>
<evidence type="ECO:0000313" key="1">
    <source>
        <dbReference type="EMBL" id="QIB68650.1"/>
    </source>
</evidence>
<accession>A0A858BUN2</accession>
<organism evidence="1 2">
    <name type="scientific">Aminipila butyrica</name>
    <dbReference type="NCBI Taxonomy" id="433296"/>
    <lineage>
        <taxon>Bacteria</taxon>
        <taxon>Bacillati</taxon>
        <taxon>Bacillota</taxon>
        <taxon>Clostridia</taxon>
        <taxon>Peptostreptococcales</taxon>
        <taxon>Anaerovoracaceae</taxon>
        <taxon>Aminipila</taxon>
    </lineage>
</organism>
<name>A0A858BUN2_9FIRM</name>
<dbReference type="AlphaFoldDB" id="A0A858BUN2"/>
<dbReference type="RefSeq" id="WP_163065513.1">
    <property type="nucleotide sequence ID" value="NZ_CP048649.1"/>
</dbReference>
<dbReference type="Proteomes" id="UP000466848">
    <property type="component" value="Chromosome"/>
</dbReference>
<keyword evidence="2" id="KW-1185">Reference proteome</keyword>
<dbReference type="KEGG" id="abut:Ami103574_04640"/>
<reference evidence="1 2" key="1">
    <citation type="submission" date="2020-02" db="EMBL/GenBank/DDBJ databases">
        <authorList>
            <person name="Kim Y.B."/>
            <person name="Roh S.W."/>
        </authorList>
    </citation>
    <scope>NUCLEOTIDE SEQUENCE [LARGE SCALE GENOMIC DNA]</scope>
    <source>
        <strain evidence="1 2">DSM 103574</strain>
    </source>
</reference>
<sequence length="188" mass="20650">MTIYRGVGGVNREIKQQFRGVGGVNREIKEQYRGGGGVNRKVFNAKSAVALYWQGDECKEITGGWAAYYGKPFTFTKLTDRMHIEKTSYATGSRVCTVGTVNVTEFNKLKCTAIITLADRVGNIGCGIPSDRNGDGSTIIVEHKIQGTNYALGDTINFEVNISAYTGYRAICFGLFAAGMDVYKIWLE</sequence>
<protein>
    <submittedName>
        <fullName evidence="1">Uncharacterized protein</fullName>
    </submittedName>
</protein>